<evidence type="ECO:0000313" key="1">
    <source>
        <dbReference type="EMBL" id="MED6271160.1"/>
    </source>
</evidence>
<reference evidence="1 2" key="1">
    <citation type="submission" date="2021-06" db="EMBL/GenBank/DDBJ databases">
        <authorList>
            <person name="Palmer J.M."/>
        </authorList>
    </citation>
    <scope>NUCLEOTIDE SEQUENCE [LARGE SCALE GENOMIC DNA]</scope>
    <source>
        <strain evidence="1 2">CL_MEX2019</strain>
        <tissue evidence="1">Muscle</tissue>
    </source>
</reference>
<sequence length="118" mass="12603">MTSLPIGLDLLALSTTEQMDWIRSLFLSFYLGAAPPVQVWLRLLGMPVAASALTPPRLLHHHVSSVTQVGQGAGHSQVHGSLLLERRGVLATQGPPRCAEGSGALDPPDTRVPRLLLL</sequence>
<keyword evidence="2" id="KW-1185">Reference proteome</keyword>
<protein>
    <submittedName>
        <fullName evidence="1">Uncharacterized protein</fullName>
    </submittedName>
</protein>
<gene>
    <name evidence="1" type="ORF">CHARACLAT_017405</name>
</gene>
<accession>A0ABU7D9M0</accession>
<name>A0ABU7D9M0_9TELE</name>
<dbReference type="Proteomes" id="UP001352852">
    <property type="component" value="Unassembled WGS sequence"/>
</dbReference>
<dbReference type="EMBL" id="JAHUTJ010017854">
    <property type="protein sequence ID" value="MED6271160.1"/>
    <property type="molecule type" value="Genomic_DNA"/>
</dbReference>
<evidence type="ECO:0000313" key="2">
    <source>
        <dbReference type="Proteomes" id="UP001352852"/>
    </source>
</evidence>
<organism evidence="1 2">
    <name type="scientific">Characodon lateralis</name>
    <dbReference type="NCBI Taxonomy" id="208331"/>
    <lineage>
        <taxon>Eukaryota</taxon>
        <taxon>Metazoa</taxon>
        <taxon>Chordata</taxon>
        <taxon>Craniata</taxon>
        <taxon>Vertebrata</taxon>
        <taxon>Euteleostomi</taxon>
        <taxon>Actinopterygii</taxon>
        <taxon>Neopterygii</taxon>
        <taxon>Teleostei</taxon>
        <taxon>Neoteleostei</taxon>
        <taxon>Acanthomorphata</taxon>
        <taxon>Ovalentaria</taxon>
        <taxon>Atherinomorphae</taxon>
        <taxon>Cyprinodontiformes</taxon>
        <taxon>Goodeidae</taxon>
        <taxon>Characodon</taxon>
    </lineage>
</organism>
<comment type="caution">
    <text evidence="1">The sequence shown here is derived from an EMBL/GenBank/DDBJ whole genome shotgun (WGS) entry which is preliminary data.</text>
</comment>
<proteinExistence type="predicted"/>